<evidence type="ECO:0000313" key="2">
    <source>
        <dbReference type="Proteomes" id="UP001244640"/>
    </source>
</evidence>
<keyword evidence="2" id="KW-1185">Reference proteome</keyword>
<dbReference type="RefSeq" id="WP_307186723.1">
    <property type="nucleotide sequence ID" value="NZ_JAUTBA010000001.1"/>
</dbReference>
<name>A0ABU0U8B8_9SPHI</name>
<sequence length="99" mass="9783">MYYANGNIGGVRALFRSGGVLAGAFASSVVGGEVGGMVGSAFGPGPGTAAGAITGAAVSFGVSAGVVTAERAYDKVSTDVVQGYTNFIDAINNNILRYK</sequence>
<reference evidence="1 2" key="1">
    <citation type="submission" date="2023-07" db="EMBL/GenBank/DDBJ databases">
        <title>Functional and genomic diversity of the sorghum phyllosphere microbiome.</title>
        <authorList>
            <person name="Shade A."/>
        </authorList>
    </citation>
    <scope>NUCLEOTIDE SEQUENCE [LARGE SCALE GENOMIC DNA]</scope>
    <source>
        <strain evidence="1 2">SORGH_AS_0892</strain>
    </source>
</reference>
<protein>
    <submittedName>
        <fullName evidence="1">Uncharacterized protein YcfJ</fullName>
    </submittedName>
</protein>
<comment type="caution">
    <text evidence="1">The sequence shown here is derived from an EMBL/GenBank/DDBJ whole genome shotgun (WGS) entry which is preliminary data.</text>
</comment>
<organism evidence="1 2">
    <name type="scientific">Sphingobacterium zeae</name>
    <dbReference type="NCBI Taxonomy" id="1776859"/>
    <lineage>
        <taxon>Bacteria</taxon>
        <taxon>Pseudomonadati</taxon>
        <taxon>Bacteroidota</taxon>
        <taxon>Sphingobacteriia</taxon>
        <taxon>Sphingobacteriales</taxon>
        <taxon>Sphingobacteriaceae</taxon>
        <taxon>Sphingobacterium</taxon>
    </lineage>
</organism>
<evidence type="ECO:0000313" key="1">
    <source>
        <dbReference type="EMBL" id="MDQ1151207.1"/>
    </source>
</evidence>
<dbReference type="EMBL" id="JAUTBA010000001">
    <property type="protein sequence ID" value="MDQ1151207.1"/>
    <property type="molecule type" value="Genomic_DNA"/>
</dbReference>
<gene>
    <name evidence="1" type="ORF">QE382_003191</name>
</gene>
<accession>A0ABU0U8B8</accession>
<dbReference type="Proteomes" id="UP001244640">
    <property type="component" value="Unassembled WGS sequence"/>
</dbReference>
<proteinExistence type="predicted"/>